<sequence length="60" mass="6719">MKGRTLVIGIVLFVIIVVGLIYFLMMSTINQIKEEKNAETSMAVIQVAENMNQLYGVTIE</sequence>
<dbReference type="KEGG" id="surl:BI350_02530"/>
<evidence type="ECO:0000313" key="1">
    <source>
        <dbReference type="EMBL" id="AOV06591.1"/>
    </source>
</evidence>
<evidence type="ECO:0000313" key="2">
    <source>
        <dbReference type="Proteomes" id="UP000185746"/>
    </source>
</evidence>
<dbReference type="AlphaFoldDB" id="A0A1D8JD17"/>
<name>A0A1D8JD17_9BACL</name>
<dbReference type="RefSeq" id="WP_075526699.1">
    <property type="nucleotide sequence ID" value="NZ_CP017560.1"/>
</dbReference>
<gene>
    <name evidence="1" type="ORF">BI350_02530</name>
</gene>
<reference evidence="1 2" key="1">
    <citation type="submission" date="2016-09" db="EMBL/GenBank/DDBJ databases">
        <title>Complete genome sequence of the Lysinibacillus sphaericus LMG 22257, a specie of Bacillus with ureolytic activity that can effectively biodeposit calcium carbonate.</title>
        <authorList>
            <person name="Yan W."/>
        </authorList>
    </citation>
    <scope>NUCLEOTIDE SEQUENCE [LARGE SCALE GENOMIC DNA]</scope>
    <source>
        <strain evidence="1 2">LMG 22257</strain>
    </source>
</reference>
<protein>
    <submittedName>
        <fullName evidence="1">Uncharacterized protein</fullName>
    </submittedName>
</protein>
<dbReference type="EMBL" id="CP017560">
    <property type="protein sequence ID" value="AOV06591.1"/>
    <property type="molecule type" value="Genomic_DNA"/>
</dbReference>
<organism evidence="1 2">
    <name type="scientific">Sporosarcina ureilytica</name>
    <dbReference type="NCBI Taxonomy" id="298596"/>
    <lineage>
        <taxon>Bacteria</taxon>
        <taxon>Bacillati</taxon>
        <taxon>Bacillota</taxon>
        <taxon>Bacilli</taxon>
        <taxon>Bacillales</taxon>
        <taxon>Caryophanaceae</taxon>
        <taxon>Sporosarcina</taxon>
    </lineage>
</organism>
<dbReference type="Proteomes" id="UP000185746">
    <property type="component" value="Chromosome"/>
</dbReference>
<proteinExistence type="predicted"/>
<accession>A0A1D8JD17</accession>
<keyword evidence="2" id="KW-1185">Reference proteome</keyword>